<feature type="transmembrane region" description="Helical" evidence="2">
    <location>
        <begin position="289"/>
        <end position="311"/>
    </location>
</feature>
<feature type="signal peptide" evidence="3">
    <location>
        <begin position="1"/>
        <end position="21"/>
    </location>
</feature>
<keyword evidence="2" id="KW-1133">Transmembrane helix</keyword>
<keyword evidence="5" id="KW-1185">Reference proteome</keyword>
<dbReference type="OrthoDB" id="2310204at2759"/>
<protein>
    <submittedName>
        <fullName evidence="4">Uncharacterized protein</fullName>
    </submittedName>
</protein>
<evidence type="ECO:0000256" key="1">
    <source>
        <dbReference type="SAM" id="MobiDB-lite"/>
    </source>
</evidence>
<keyword evidence="2" id="KW-0812">Transmembrane</keyword>
<comment type="caution">
    <text evidence="4">The sequence shown here is derived from an EMBL/GenBank/DDBJ whole genome shotgun (WGS) entry which is preliminary data.</text>
</comment>
<feature type="region of interest" description="Disordered" evidence="1">
    <location>
        <begin position="23"/>
        <end position="61"/>
    </location>
</feature>
<gene>
    <name evidence="4" type="ORF">CPB83DRAFT_942859</name>
</gene>
<evidence type="ECO:0000256" key="3">
    <source>
        <dbReference type="SAM" id="SignalP"/>
    </source>
</evidence>
<sequence length="312" mass="33449">MVSTPLSLSILLISTVPYCQAGSQSGSTEQRLPRSHWKRGQSSSSNSRNVPSEGYYDPRANGGLMLTKVPVTYPMGQGEPLNAIISGNSDAAVLKDQETQGGLRNYFLSLGFSGECLGQHSGEDQAADLGDGHGTKNETAVIRWNYGDPQLGSCKETVQGGNHFRYWVQDGPNTNSGAVFMAVSYEKPLNDGHDIIQNGYSLGRDWLVGNITNTTIPTANLTNGMNFSANSWSGGYEYQSDVRYITGLLDNTNDAINHNITVSGPGFNASDGFVAVIEVKLITKPPKSLAIITLPSLWQASIILGLLSLVLS</sequence>
<evidence type="ECO:0000256" key="2">
    <source>
        <dbReference type="SAM" id="Phobius"/>
    </source>
</evidence>
<dbReference type="Proteomes" id="UP000807306">
    <property type="component" value="Unassembled WGS sequence"/>
</dbReference>
<keyword evidence="3" id="KW-0732">Signal</keyword>
<name>A0A9P6EQC6_9AGAR</name>
<keyword evidence="2" id="KW-0472">Membrane</keyword>
<evidence type="ECO:0000313" key="4">
    <source>
        <dbReference type="EMBL" id="KAF9533197.1"/>
    </source>
</evidence>
<organism evidence="4 5">
    <name type="scientific">Crepidotus variabilis</name>
    <dbReference type="NCBI Taxonomy" id="179855"/>
    <lineage>
        <taxon>Eukaryota</taxon>
        <taxon>Fungi</taxon>
        <taxon>Dikarya</taxon>
        <taxon>Basidiomycota</taxon>
        <taxon>Agaricomycotina</taxon>
        <taxon>Agaricomycetes</taxon>
        <taxon>Agaricomycetidae</taxon>
        <taxon>Agaricales</taxon>
        <taxon>Agaricineae</taxon>
        <taxon>Crepidotaceae</taxon>
        <taxon>Crepidotus</taxon>
    </lineage>
</organism>
<feature type="chain" id="PRO_5040224935" evidence="3">
    <location>
        <begin position="22"/>
        <end position="312"/>
    </location>
</feature>
<dbReference type="AlphaFoldDB" id="A0A9P6EQC6"/>
<proteinExistence type="predicted"/>
<evidence type="ECO:0000313" key="5">
    <source>
        <dbReference type="Proteomes" id="UP000807306"/>
    </source>
</evidence>
<dbReference type="EMBL" id="MU157829">
    <property type="protein sequence ID" value="KAF9533197.1"/>
    <property type="molecule type" value="Genomic_DNA"/>
</dbReference>
<accession>A0A9P6EQC6</accession>
<reference evidence="4" key="1">
    <citation type="submission" date="2020-11" db="EMBL/GenBank/DDBJ databases">
        <authorList>
            <consortium name="DOE Joint Genome Institute"/>
            <person name="Ahrendt S."/>
            <person name="Riley R."/>
            <person name="Andreopoulos W."/>
            <person name="Labutti K."/>
            <person name="Pangilinan J."/>
            <person name="Ruiz-Duenas F.J."/>
            <person name="Barrasa J.M."/>
            <person name="Sanchez-Garcia M."/>
            <person name="Camarero S."/>
            <person name="Miyauchi S."/>
            <person name="Serrano A."/>
            <person name="Linde D."/>
            <person name="Babiker R."/>
            <person name="Drula E."/>
            <person name="Ayuso-Fernandez I."/>
            <person name="Pacheco R."/>
            <person name="Padilla G."/>
            <person name="Ferreira P."/>
            <person name="Barriuso J."/>
            <person name="Kellner H."/>
            <person name="Castanera R."/>
            <person name="Alfaro M."/>
            <person name="Ramirez L."/>
            <person name="Pisabarro A.G."/>
            <person name="Kuo A."/>
            <person name="Tritt A."/>
            <person name="Lipzen A."/>
            <person name="He G."/>
            <person name="Yan M."/>
            <person name="Ng V."/>
            <person name="Cullen D."/>
            <person name="Martin F."/>
            <person name="Rosso M.-N."/>
            <person name="Henrissat B."/>
            <person name="Hibbett D."/>
            <person name="Martinez A.T."/>
            <person name="Grigoriev I.V."/>
        </authorList>
    </citation>
    <scope>NUCLEOTIDE SEQUENCE</scope>
    <source>
        <strain evidence="4">CBS 506.95</strain>
    </source>
</reference>